<evidence type="ECO:0000259" key="2">
    <source>
        <dbReference type="Pfam" id="PF07859"/>
    </source>
</evidence>
<dbReference type="SUPFAM" id="SSF53474">
    <property type="entry name" value="alpha/beta-Hydrolases"/>
    <property type="match status" value="1"/>
</dbReference>
<evidence type="ECO:0000256" key="1">
    <source>
        <dbReference type="ARBA" id="ARBA00010515"/>
    </source>
</evidence>
<dbReference type="InterPro" id="IPR029058">
    <property type="entry name" value="AB_hydrolase_fold"/>
</dbReference>
<dbReference type="Gene3D" id="3.40.50.1820">
    <property type="entry name" value="alpha/beta hydrolase"/>
    <property type="match status" value="1"/>
</dbReference>
<organism evidence="3 4">
    <name type="scientific">Nepenthes gracilis</name>
    <name type="common">Slender pitcher plant</name>
    <dbReference type="NCBI Taxonomy" id="150966"/>
    <lineage>
        <taxon>Eukaryota</taxon>
        <taxon>Viridiplantae</taxon>
        <taxon>Streptophyta</taxon>
        <taxon>Embryophyta</taxon>
        <taxon>Tracheophyta</taxon>
        <taxon>Spermatophyta</taxon>
        <taxon>Magnoliopsida</taxon>
        <taxon>eudicotyledons</taxon>
        <taxon>Gunneridae</taxon>
        <taxon>Pentapetalae</taxon>
        <taxon>Caryophyllales</taxon>
        <taxon>Nepenthaceae</taxon>
        <taxon>Nepenthes</taxon>
    </lineage>
</organism>
<accession>A0AAD3XK76</accession>
<dbReference type="Proteomes" id="UP001279734">
    <property type="component" value="Unassembled WGS sequence"/>
</dbReference>
<gene>
    <name evidence="3" type="ORF">Nepgr_009518</name>
</gene>
<name>A0AAD3XK76_NEPGR</name>
<feature type="domain" description="Alpha/beta hydrolase fold-3" evidence="2">
    <location>
        <begin position="91"/>
        <end position="310"/>
    </location>
</feature>
<dbReference type="InterPro" id="IPR013094">
    <property type="entry name" value="AB_hydrolase_3"/>
</dbReference>
<dbReference type="PANTHER" id="PTHR23024">
    <property type="entry name" value="ARYLACETAMIDE DEACETYLASE"/>
    <property type="match status" value="1"/>
</dbReference>
<evidence type="ECO:0000313" key="3">
    <source>
        <dbReference type="EMBL" id="GMH07678.1"/>
    </source>
</evidence>
<dbReference type="PANTHER" id="PTHR23024:SF24">
    <property type="entry name" value="ALPHA_BETA HYDROLASE FOLD-3 DOMAIN-CONTAINING PROTEIN"/>
    <property type="match status" value="1"/>
</dbReference>
<comment type="similarity">
    <text evidence="1">Belongs to the 'GDXG' lipolytic enzyme family.</text>
</comment>
<keyword evidence="4" id="KW-1185">Reference proteome</keyword>
<dbReference type="Pfam" id="PF07859">
    <property type="entry name" value="Abhydrolase_3"/>
    <property type="match status" value="1"/>
</dbReference>
<proteinExistence type="inferred from homology"/>
<comment type="caution">
    <text evidence="3">The sequence shown here is derived from an EMBL/GenBank/DDBJ whole genome shotgun (WGS) entry which is preliminary data.</text>
</comment>
<dbReference type="GO" id="GO:0016787">
    <property type="term" value="F:hydrolase activity"/>
    <property type="evidence" value="ECO:0007669"/>
    <property type="project" value="InterPro"/>
</dbReference>
<reference evidence="3" key="1">
    <citation type="submission" date="2023-05" db="EMBL/GenBank/DDBJ databases">
        <title>Nepenthes gracilis genome sequencing.</title>
        <authorList>
            <person name="Fukushima K."/>
        </authorList>
    </citation>
    <scope>NUCLEOTIDE SEQUENCE</scope>
    <source>
        <strain evidence="3">SING2019-196</strain>
    </source>
</reference>
<dbReference type="AlphaFoldDB" id="A0AAD3XK76"/>
<dbReference type="InterPro" id="IPR050466">
    <property type="entry name" value="Carboxylest/Gibb_receptor"/>
</dbReference>
<protein>
    <recommendedName>
        <fullName evidence="2">Alpha/beta hydrolase fold-3 domain-containing protein</fullName>
    </recommendedName>
</protein>
<sequence length="339" mass="38181">METEPRSSLTLSWKNRLRLAIFDFVTDKSFRRDGTLNRRLVDLIDRKSPAKSTPENGVKTHDVSVDPSRNLWFRLFIPSKTVSDVDSLPVVFYVHGGGFCLLSPASVHFDAVCRRFACEINAVVVSLNYRLAPEHKFPAQYDDGFDALRFIDENRQSLEFWPENADISRCFLAGDSAGGNIAHHLGVRASQTQFKQARIIGLILIQPFFGGKDRTDSEVRLHSAPCAAIARTDWMWKAFLPTGADRDHGAANVSGPNKVAISGLDIPPVILFVGGFDQLRDWQLRYHDWLEKSGKDVTLVDIPTACHAFYLFPETPESSTLITEIAVFIKKQSFKIRER</sequence>
<evidence type="ECO:0000313" key="4">
    <source>
        <dbReference type="Proteomes" id="UP001279734"/>
    </source>
</evidence>
<dbReference type="EMBL" id="BSYO01000007">
    <property type="protein sequence ID" value="GMH07678.1"/>
    <property type="molecule type" value="Genomic_DNA"/>
</dbReference>